<evidence type="ECO:0000256" key="6">
    <source>
        <dbReference type="ARBA" id="ARBA00022741"/>
    </source>
</evidence>
<dbReference type="PANTHER" id="PTHR11777">
    <property type="entry name" value="ALANYL-TRNA SYNTHETASE"/>
    <property type="match status" value="1"/>
</dbReference>
<gene>
    <name evidence="12" type="primary">alaS_47</name>
    <name evidence="12" type="ORF">SDC9_153799</name>
</gene>
<dbReference type="PANTHER" id="PTHR11777:SF9">
    <property type="entry name" value="ALANINE--TRNA LIGASE, CYTOPLASMIC"/>
    <property type="match status" value="1"/>
</dbReference>
<dbReference type="SUPFAM" id="SSF55186">
    <property type="entry name" value="ThrRS/AlaRS common domain"/>
    <property type="match status" value="1"/>
</dbReference>
<sequence length="253" mass="26934">MHFLPVTMEEMSMQEAVKTGATALFGEKYGDTVRVVSIGEFSKELCGGTHVANSGLIGSFKIVSESGVAAGVRRIEAITGLGVVNKLKETEEIIDNASDILKTSHAGLITKISSVSEEVRTLKRELEELKKSAISSSLDSILSEAKTVGDIKLLTKAFKDYDINDLRQISDDIKKSNKGYILVFATENGEKVTFMVSVTDDLLEKGYHAGNMIKQIAAAAGGGGGGKADMAQAGAKDPSKIQDAFKVAESLIK</sequence>
<keyword evidence="6" id="KW-0547">Nucleotide-binding</keyword>
<evidence type="ECO:0000256" key="3">
    <source>
        <dbReference type="ARBA" id="ARBA00017959"/>
    </source>
</evidence>
<dbReference type="InterPro" id="IPR012947">
    <property type="entry name" value="tRNA_SAD"/>
</dbReference>
<evidence type="ECO:0000313" key="12">
    <source>
        <dbReference type="EMBL" id="MPN06543.1"/>
    </source>
</evidence>
<keyword evidence="9" id="KW-0648">Protein biosynthesis</keyword>
<dbReference type="EC" id="6.1.1.7" evidence="2"/>
<dbReference type="Gene3D" id="3.30.980.10">
    <property type="entry name" value="Threonyl-trna Synthetase, Chain A, domain 2"/>
    <property type="match status" value="1"/>
</dbReference>
<dbReference type="GO" id="GO:0000049">
    <property type="term" value="F:tRNA binding"/>
    <property type="evidence" value="ECO:0007669"/>
    <property type="project" value="UniProtKB-KW"/>
</dbReference>
<dbReference type="GO" id="GO:0006419">
    <property type="term" value="P:alanyl-tRNA aminoacylation"/>
    <property type="evidence" value="ECO:0007669"/>
    <property type="project" value="InterPro"/>
</dbReference>
<dbReference type="GO" id="GO:0005524">
    <property type="term" value="F:ATP binding"/>
    <property type="evidence" value="ECO:0007669"/>
    <property type="project" value="UniProtKB-KW"/>
</dbReference>
<evidence type="ECO:0000256" key="4">
    <source>
        <dbReference type="ARBA" id="ARBA00022555"/>
    </source>
</evidence>
<dbReference type="Gene3D" id="6.10.250.550">
    <property type="match status" value="1"/>
</dbReference>
<name>A0A645F1L2_9ZZZZ</name>
<evidence type="ECO:0000256" key="5">
    <source>
        <dbReference type="ARBA" id="ARBA00022598"/>
    </source>
</evidence>
<dbReference type="FunFam" id="3.10.310.40:FF:000001">
    <property type="entry name" value="Alanine--tRNA ligase"/>
    <property type="match status" value="1"/>
</dbReference>
<dbReference type="GO" id="GO:0002161">
    <property type="term" value="F:aminoacyl-tRNA deacylase activity"/>
    <property type="evidence" value="ECO:0007669"/>
    <property type="project" value="TreeGrafter"/>
</dbReference>
<dbReference type="InterPro" id="IPR050058">
    <property type="entry name" value="Ala-tRNA_ligase"/>
</dbReference>
<feature type="domain" description="Alanyl-transfer RNA synthetases family profile" evidence="11">
    <location>
        <begin position="1"/>
        <end position="89"/>
    </location>
</feature>
<dbReference type="InterPro" id="IPR018163">
    <property type="entry name" value="Thr/Ala-tRNA-synth_IIc_edit"/>
</dbReference>
<comment type="caution">
    <text evidence="12">The sequence shown here is derived from an EMBL/GenBank/DDBJ whole genome shotgun (WGS) entry which is preliminary data.</text>
</comment>
<dbReference type="SMART" id="SM00863">
    <property type="entry name" value="tRNA_SAD"/>
    <property type="match status" value="1"/>
</dbReference>
<reference evidence="12" key="1">
    <citation type="submission" date="2019-08" db="EMBL/GenBank/DDBJ databases">
        <authorList>
            <person name="Kucharzyk K."/>
            <person name="Murdoch R.W."/>
            <person name="Higgins S."/>
            <person name="Loffler F."/>
        </authorList>
    </citation>
    <scope>NUCLEOTIDE SEQUENCE</scope>
</reference>
<dbReference type="GO" id="GO:0004813">
    <property type="term" value="F:alanine-tRNA ligase activity"/>
    <property type="evidence" value="ECO:0007669"/>
    <property type="project" value="UniProtKB-EC"/>
</dbReference>
<evidence type="ECO:0000259" key="11">
    <source>
        <dbReference type="PROSITE" id="PS50860"/>
    </source>
</evidence>
<organism evidence="12">
    <name type="scientific">bioreactor metagenome</name>
    <dbReference type="NCBI Taxonomy" id="1076179"/>
    <lineage>
        <taxon>unclassified sequences</taxon>
        <taxon>metagenomes</taxon>
        <taxon>ecological metagenomes</taxon>
    </lineage>
</organism>
<keyword evidence="8" id="KW-0694">RNA-binding</keyword>
<dbReference type="Pfam" id="PF07973">
    <property type="entry name" value="tRNA_SAD"/>
    <property type="match status" value="1"/>
</dbReference>
<proteinExistence type="inferred from homology"/>
<dbReference type="InterPro" id="IPR018165">
    <property type="entry name" value="Ala-tRNA-synth_IIc_core"/>
</dbReference>
<protein>
    <recommendedName>
        <fullName evidence="3">Alanine--tRNA ligase</fullName>
        <ecNumber evidence="2">6.1.1.7</ecNumber>
    </recommendedName>
</protein>
<dbReference type="AlphaFoldDB" id="A0A645F1L2"/>
<dbReference type="PROSITE" id="PS50860">
    <property type="entry name" value="AA_TRNA_LIGASE_II_ALA"/>
    <property type="match status" value="1"/>
</dbReference>
<accession>A0A645F1L2</accession>
<dbReference type="EMBL" id="VSSQ01052459">
    <property type="protein sequence ID" value="MPN06543.1"/>
    <property type="molecule type" value="Genomic_DNA"/>
</dbReference>
<dbReference type="Gene3D" id="3.10.310.40">
    <property type="match status" value="1"/>
</dbReference>
<keyword evidence="4" id="KW-0820">tRNA-binding</keyword>
<keyword evidence="7" id="KW-0067">ATP-binding</keyword>
<dbReference type="Pfam" id="PF02272">
    <property type="entry name" value="DHHA1"/>
    <property type="match status" value="1"/>
</dbReference>
<dbReference type="Gene3D" id="3.30.54.20">
    <property type="match status" value="1"/>
</dbReference>
<evidence type="ECO:0000256" key="7">
    <source>
        <dbReference type="ARBA" id="ARBA00022840"/>
    </source>
</evidence>
<evidence type="ECO:0000256" key="8">
    <source>
        <dbReference type="ARBA" id="ARBA00022884"/>
    </source>
</evidence>
<dbReference type="GO" id="GO:0005829">
    <property type="term" value="C:cytosol"/>
    <property type="evidence" value="ECO:0007669"/>
    <property type="project" value="TreeGrafter"/>
</dbReference>
<keyword evidence="5 12" id="KW-0436">Ligase</keyword>
<keyword evidence="10" id="KW-0030">Aminoacyl-tRNA synthetase</keyword>
<dbReference type="InterPro" id="IPR003156">
    <property type="entry name" value="DHHA1_dom"/>
</dbReference>
<evidence type="ECO:0000256" key="10">
    <source>
        <dbReference type="ARBA" id="ARBA00023146"/>
    </source>
</evidence>
<evidence type="ECO:0000256" key="2">
    <source>
        <dbReference type="ARBA" id="ARBA00013168"/>
    </source>
</evidence>
<comment type="similarity">
    <text evidence="1">Belongs to the class-II aminoacyl-tRNA synthetase family.</text>
</comment>
<evidence type="ECO:0000256" key="9">
    <source>
        <dbReference type="ARBA" id="ARBA00022917"/>
    </source>
</evidence>
<evidence type="ECO:0000256" key="1">
    <source>
        <dbReference type="ARBA" id="ARBA00008226"/>
    </source>
</evidence>